<comment type="caution">
    <text evidence="2">The sequence shown here is derived from an EMBL/GenBank/DDBJ whole genome shotgun (WGS) entry which is preliminary data.</text>
</comment>
<keyword evidence="1" id="KW-0812">Transmembrane</keyword>
<keyword evidence="1" id="KW-0472">Membrane</keyword>
<organism evidence="2 3">
    <name type="scientific">Cyclotella cryptica</name>
    <dbReference type="NCBI Taxonomy" id="29204"/>
    <lineage>
        <taxon>Eukaryota</taxon>
        <taxon>Sar</taxon>
        <taxon>Stramenopiles</taxon>
        <taxon>Ochrophyta</taxon>
        <taxon>Bacillariophyta</taxon>
        <taxon>Coscinodiscophyceae</taxon>
        <taxon>Thalassiosirophycidae</taxon>
        <taxon>Stephanodiscales</taxon>
        <taxon>Stephanodiscaceae</taxon>
        <taxon>Cyclotella</taxon>
    </lineage>
</organism>
<dbReference type="InterPro" id="IPR029058">
    <property type="entry name" value="AB_hydrolase_fold"/>
</dbReference>
<gene>
    <name evidence="2" type="ORF">HJC23_004289</name>
</gene>
<keyword evidence="1" id="KW-1133">Transmembrane helix</keyword>
<keyword evidence="3" id="KW-1185">Reference proteome</keyword>
<accession>A0ABD3Q4A8</accession>
<proteinExistence type="predicted"/>
<protein>
    <recommendedName>
        <fullName evidence="4">Alpha/beta hydrolase fold-3 domain-containing protein</fullName>
    </recommendedName>
</protein>
<evidence type="ECO:0000313" key="3">
    <source>
        <dbReference type="Proteomes" id="UP001516023"/>
    </source>
</evidence>
<evidence type="ECO:0008006" key="4">
    <source>
        <dbReference type="Google" id="ProtNLM"/>
    </source>
</evidence>
<feature type="transmembrane region" description="Helical" evidence="1">
    <location>
        <begin position="149"/>
        <end position="171"/>
    </location>
</feature>
<reference evidence="2 3" key="1">
    <citation type="journal article" date="2020" name="G3 (Bethesda)">
        <title>Improved Reference Genome for Cyclotella cryptica CCMP332, a Model for Cell Wall Morphogenesis, Salinity Adaptation, and Lipid Production in Diatoms (Bacillariophyta).</title>
        <authorList>
            <person name="Roberts W.R."/>
            <person name="Downey K.M."/>
            <person name="Ruck E.C."/>
            <person name="Traller J.C."/>
            <person name="Alverson A.J."/>
        </authorList>
    </citation>
    <scope>NUCLEOTIDE SEQUENCE [LARGE SCALE GENOMIC DNA]</scope>
    <source>
        <strain evidence="2 3">CCMP332</strain>
    </source>
</reference>
<sequence>MIASIFTDALQMGKSYPQIKSERYYYTGKKLFEQSLDIYRPSDPCKASHSHQSTSAKPIVALVVGSAWVGHRSFIYSQTSWWNSSGPKTVARLGYTCICIRHRGSFPRVFSALTFLYVTVMIALMKVSLDLLLSYHDLSTVHLLGEGMLGAPAALFVAFSVALLLMALGGYGSASFADMQNDVMDALAWFDANKHTLFIDQTRSKTDKSNSIVFGGYSSGGHVAATVMQQPLMWKERNLPDPRVYCSCVLFISPVLSTKPYHVDLEKNLSSVSLNKLSNASSSIHESDSVSTQTSSLSNKSQLRPRWLTDELVRAVFGPDAHIPSPIHTYNQSPPIPHIFIGCKNEMFGLKWLDLFFCSEDYCELLKSMGVESRYIPVNSDHWNILGSSDFADVLRRELKRIWKTD</sequence>
<feature type="transmembrane region" description="Helical" evidence="1">
    <location>
        <begin position="109"/>
        <end position="129"/>
    </location>
</feature>
<dbReference type="EMBL" id="JABMIG020000076">
    <property type="protein sequence ID" value="KAL3794912.1"/>
    <property type="molecule type" value="Genomic_DNA"/>
</dbReference>
<dbReference type="Gene3D" id="3.40.50.1820">
    <property type="entry name" value="alpha/beta hydrolase"/>
    <property type="match status" value="1"/>
</dbReference>
<evidence type="ECO:0000256" key="1">
    <source>
        <dbReference type="SAM" id="Phobius"/>
    </source>
</evidence>
<evidence type="ECO:0000313" key="2">
    <source>
        <dbReference type="EMBL" id="KAL3794912.1"/>
    </source>
</evidence>
<dbReference type="Proteomes" id="UP001516023">
    <property type="component" value="Unassembled WGS sequence"/>
</dbReference>
<dbReference type="AlphaFoldDB" id="A0ABD3Q4A8"/>
<dbReference type="SUPFAM" id="SSF53474">
    <property type="entry name" value="alpha/beta-Hydrolases"/>
    <property type="match status" value="1"/>
</dbReference>
<name>A0ABD3Q4A8_9STRA</name>